<keyword evidence="6" id="KW-0732">Signal</keyword>
<feature type="region of interest" description="Disordered" evidence="5">
    <location>
        <begin position="203"/>
        <end position="222"/>
    </location>
</feature>
<dbReference type="GO" id="GO:0004130">
    <property type="term" value="F:cytochrome-c peroxidase activity"/>
    <property type="evidence" value="ECO:0007669"/>
    <property type="project" value="TreeGrafter"/>
</dbReference>
<keyword evidence="3 4" id="KW-0408">Iron</keyword>
<dbReference type="InterPro" id="IPR036909">
    <property type="entry name" value="Cyt_c-like_dom_sf"/>
</dbReference>
<dbReference type="InterPro" id="IPR009056">
    <property type="entry name" value="Cyt_c-like_dom"/>
</dbReference>
<dbReference type="EMBL" id="CP053069">
    <property type="protein sequence ID" value="QJR09943.1"/>
    <property type="molecule type" value="Genomic_DNA"/>
</dbReference>
<evidence type="ECO:0000259" key="7">
    <source>
        <dbReference type="PROSITE" id="PS51007"/>
    </source>
</evidence>
<evidence type="ECO:0000256" key="4">
    <source>
        <dbReference type="PROSITE-ProRule" id="PRU00433"/>
    </source>
</evidence>
<dbReference type="RefSeq" id="WP_171090077.1">
    <property type="nucleotide sequence ID" value="NZ_CP053069.1"/>
</dbReference>
<gene>
    <name evidence="8" type="ORF">DSM104443_00994</name>
</gene>
<dbReference type="AlphaFoldDB" id="A0A6M4GUC8"/>
<evidence type="ECO:0000256" key="2">
    <source>
        <dbReference type="ARBA" id="ARBA00022723"/>
    </source>
</evidence>
<dbReference type="GO" id="GO:0009055">
    <property type="term" value="F:electron transfer activity"/>
    <property type="evidence" value="ECO:0007669"/>
    <property type="project" value="InterPro"/>
</dbReference>
<keyword evidence="1 4" id="KW-0349">Heme</keyword>
<sequence length="452" mass="47553">MRKLSLVIPAVAVLGTAMFYSDIASPQTISNTFRARDPGVRSGPAGAGAPLTGLTAKEIDFFNSGKLDFSEVEEIDEGLGPTMNLDGCGGCHSQPAIGGTSPAVNPQVAFASSRGMTNRIPSFLSASGPIREARFLKNPDGSPDGGVHALFTIAGSPAAPGCRLAQPDFEAAVRNRNVSFRIPTPVFGAGLMEQIPDSAILANRSSNSDAKRSRGIRGKVNRNGNDGTISRFGWKAQNQSLLLFAGEAYNVEMGITTELFQVERDQSASCQFATVPNDIINTESVVPLDAVGAIEKFAVFQRFLAPPTPSASTPGGADSIGRGRDAFSNVGCALCHTASLKTANSGVAALRNKNANLFSDLLLHDMGPGLADGVSQGAATGSEFRTAPLWGLGQRIFFLHDGRTNDLLEAVAAHRSGSSRDGNASEANQVVNDFNDMPERLKQDVLNFLRSL</sequence>
<dbReference type="InterPro" id="IPR051395">
    <property type="entry name" value="Cytochrome_c_Peroxidase/MauG"/>
</dbReference>
<name>A0A6M4GUC8_9PROT</name>
<feature type="chain" id="PRO_5026816864" description="Cytochrome c domain-containing protein" evidence="6">
    <location>
        <begin position="25"/>
        <end position="452"/>
    </location>
</feature>
<dbReference type="PROSITE" id="PS51007">
    <property type="entry name" value="CYTC"/>
    <property type="match status" value="1"/>
</dbReference>
<reference evidence="8 9" key="1">
    <citation type="submission" date="2020-04" db="EMBL/GenBank/DDBJ databases">
        <title>Usitatibacter rugosus gen. nov., sp. nov. and Usitatibacter palustris sp. nov., novel members of Usitatibacteraceae fam. nov. within the order Nitrosomonadales isolated from soil.</title>
        <authorList>
            <person name="Huber K.J."/>
            <person name="Neumann-Schaal M."/>
            <person name="Geppert A."/>
            <person name="Luckner M."/>
            <person name="Wanner G."/>
            <person name="Overmann J."/>
        </authorList>
    </citation>
    <scope>NUCLEOTIDE SEQUENCE [LARGE SCALE GENOMIC DNA]</scope>
    <source>
        <strain evidence="8 9">0125_3</strain>
    </source>
</reference>
<dbReference type="GO" id="GO:0046872">
    <property type="term" value="F:metal ion binding"/>
    <property type="evidence" value="ECO:0007669"/>
    <property type="project" value="UniProtKB-KW"/>
</dbReference>
<evidence type="ECO:0000313" key="9">
    <source>
        <dbReference type="Proteomes" id="UP000501534"/>
    </source>
</evidence>
<protein>
    <recommendedName>
        <fullName evidence="7">Cytochrome c domain-containing protein</fullName>
    </recommendedName>
</protein>
<evidence type="ECO:0000256" key="5">
    <source>
        <dbReference type="SAM" id="MobiDB-lite"/>
    </source>
</evidence>
<feature type="domain" description="Cytochrome c" evidence="7">
    <location>
        <begin position="318"/>
        <end position="452"/>
    </location>
</feature>
<dbReference type="GO" id="GO:0020037">
    <property type="term" value="F:heme binding"/>
    <property type="evidence" value="ECO:0007669"/>
    <property type="project" value="InterPro"/>
</dbReference>
<dbReference type="PANTHER" id="PTHR30600">
    <property type="entry name" value="CYTOCHROME C PEROXIDASE-RELATED"/>
    <property type="match status" value="1"/>
</dbReference>
<evidence type="ECO:0000256" key="1">
    <source>
        <dbReference type="ARBA" id="ARBA00022617"/>
    </source>
</evidence>
<evidence type="ECO:0000256" key="6">
    <source>
        <dbReference type="SAM" id="SignalP"/>
    </source>
</evidence>
<proteinExistence type="predicted"/>
<keyword evidence="9" id="KW-1185">Reference proteome</keyword>
<evidence type="ECO:0000313" key="8">
    <source>
        <dbReference type="EMBL" id="QJR09943.1"/>
    </source>
</evidence>
<feature type="signal peptide" evidence="6">
    <location>
        <begin position="1"/>
        <end position="24"/>
    </location>
</feature>
<dbReference type="Proteomes" id="UP000501534">
    <property type="component" value="Chromosome"/>
</dbReference>
<dbReference type="PANTHER" id="PTHR30600:SF4">
    <property type="entry name" value="CYTOCHROME C DOMAIN-CONTAINING PROTEIN"/>
    <property type="match status" value="1"/>
</dbReference>
<dbReference type="InterPro" id="IPR010538">
    <property type="entry name" value="DHOR"/>
</dbReference>
<accession>A0A6M4GUC8</accession>
<dbReference type="KEGG" id="uru:DSM104443_00994"/>
<dbReference type="Pfam" id="PF06537">
    <property type="entry name" value="DHOR"/>
    <property type="match status" value="1"/>
</dbReference>
<organism evidence="8 9">
    <name type="scientific">Usitatibacter rugosus</name>
    <dbReference type="NCBI Taxonomy" id="2732067"/>
    <lineage>
        <taxon>Bacteria</taxon>
        <taxon>Pseudomonadati</taxon>
        <taxon>Pseudomonadota</taxon>
        <taxon>Betaproteobacteria</taxon>
        <taxon>Nitrosomonadales</taxon>
        <taxon>Usitatibacteraceae</taxon>
        <taxon>Usitatibacter</taxon>
    </lineage>
</organism>
<keyword evidence="2 4" id="KW-0479">Metal-binding</keyword>
<dbReference type="SUPFAM" id="SSF46626">
    <property type="entry name" value="Cytochrome c"/>
    <property type="match status" value="1"/>
</dbReference>
<evidence type="ECO:0000256" key="3">
    <source>
        <dbReference type="ARBA" id="ARBA00023004"/>
    </source>
</evidence>
<dbReference type="Gene3D" id="1.10.760.10">
    <property type="entry name" value="Cytochrome c-like domain"/>
    <property type="match status" value="1"/>
</dbReference>